<dbReference type="InterPro" id="IPR011995">
    <property type="entry name" value="OMPdecase_type-2"/>
</dbReference>
<dbReference type="Proteomes" id="UP001501323">
    <property type="component" value="Unassembled WGS sequence"/>
</dbReference>
<evidence type="ECO:0000259" key="8">
    <source>
        <dbReference type="SMART" id="SM00934"/>
    </source>
</evidence>
<evidence type="ECO:0000256" key="5">
    <source>
        <dbReference type="ARBA" id="ARBA00023239"/>
    </source>
</evidence>
<gene>
    <name evidence="7 9" type="primary">pyrF</name>
    <name evidence="9" type="ORF">GCM10023332_00960</name>
</gene>
<evidence type="ECO:0000256" key="3">
    <source>
        <dbReference type="ARBA" id="ARBA00022793"/>
    </source>
</evidence>
<evidence type="ECO:0000256" key="2">
    <source>
        <dbReference type="ARBA" id="ARBA00008847"/>
    </source>
</evidence>
<dbReference type="CDD" id="cd04725">
    <property type="entry name" value="OMP_decarboxylase_like"/>
    <property type="match status" value="1"/>
</dbReference>
<keyword evidence="3 7" id="KW-0210">Decarboxylase</keyword>
<dbReference type="NCBIfam" id="TIGR02127">
    <property type="entry name" value="pyrF_sub2"/>
    <property type="match status" value="1"/>
</dbReference>
<sequence length="275" mass="28843">MTFIEALKLRWGTADSLVCVGLDPEPSKYPASLAGDPDATFAFCRDIVDATAPFACCFKPQIAHFAALGAEDALRRLVAHIHSSHAGIPVILDAKRGDIGSTAQRYATEAFDRYGADAVTANPYLGGDSLRPFLDRADKGVVILCRTSNPGAADLQDLAVSTPGGSPRPLYQHVAETVVRDWNGHGNCALVVGATWPEQLREVRAIVGAMPLLVPGVGAQGGDVAAVVRNAKSADGTGLLVSSSRAIMHASQDDDFAEAAANAARTLRDAINAQR</sequence>
<evidence type="ECO:0000256" key="1">
    <source>
        <dbReference type="ARBA" id="ARBA00004861"/>
    </source>
</evidence>
<dbReference type="RefSeq" id="WP_345293543.1">
    <property type="nucleotide sequence ID" value="NZ_BAABJY010000001.1"/>
</dbReference>
<comment type="pathway">
    <text evidence="1 7">Pyrimidine metabolism; UMP biosynthesis via de novo pathway; UMP from orotate: step 2/2.</text>
</comment>
<dbReference type="InterPro" id="IPR001754">
    <property type="entry name" value="OMPdeCOase_dom"/>
</dbReference>
<keyword evidence="10" id="KW-1185">Reference proteome</keyword>
<comment type="caution">
    <text evidence="9">The sequence shown here is derived from an EMBL/GenBank/DDBJ whole genome shotgun (WGS) entry which is preliminary data.</text>
</comment>
<reference evidence="10" key="1">
    <citation type="journal article" date="2019" name="Int. J. Syst. Evol. Microbiol.">
        <title>The Global Catalogue of Microorganisms (GCM) 10K type strain sequencing project: providing services to taxonomists for standard genome sequencing and annotation.</title>
        <authorList>
            <consortium name="The Broad Institute Genomics Platform"/>
            <consortium name="The Broad Institute Genome Sequencing Center for Infectious Disease"/>
            <person name="Wu L."/>
            <person name="Ma J."/>
        </authorList>
    </citation>
    <scope>NUCLEOTIDE SEQUENCE [LARGE SCALE GENOMIC DNA]</scope>
    <source>
        <strain evidence="10">JCM 18392</strain>
    </source>
</reference>
<feature type="domain" description="Orotidine 5'-phosphate decarboxylase" evidence="8">
    <location>
        <begin position="17"/>
        <end position="260"/>
    </location>
</feature>
<dbReference type="InterPro" id="IPR018089">
    <property type="entry name" value="OMPdecase_AS"/>
</dbReference>
<dbReference type="HAMAP" id="MF_01215">
    <property type="entry name" value="OMPdecase_type2"/>
    <property type="match status" value="1"/>
</dbReference>
<keyword evidence="5 7" id="KW-0456">Lyase</keyword>
<dbReference type="Gene3D" id="3.20.20.70">
    <property type="entry name" value="Aldolase class I"/>
    <property type="match status" value="1"/>
</dbReference>
<evidence type="ECO:0000256" key="7">
    <source>
        <dbReference type="HAMAP-Rule" id="MF_01215"/>
    </source>
</evidence>
<dbReference type="InterPro" id="IPR011060">
    <property type="entry name" value="RibuloseP-bd_barrel"/>
</dbReference>
<accession>A0ABP9DQ02</accession>
<evidence type="ECO:0000313" key="10">
    <source>
        <dbReference type="Proteomes" id="UP001501323"/>
    </source>
</evidence>
<proteinExistence type="inferred from homology"/>
<dbReference type="SUPFAM" id="SSF51366">
    <property type="entry name" value="Ribulose-phoshate binding barrel"/>
    <property type="match status" value="1"/>
</dbReference>
<feature type="active site" description="Proton donor" evidence="7">
    <location>
        <position position="95"/>
    </location>
</feature>
<evidence type="ECO:0000256" key="4">
    <source>
        <dbReference type="ARBA" id="ARBA00022975"/>
    </source>
</evidence>
<comment type="similarity">
    <text evidence="2 7">Belongs to the OMP decarboxylase family. Type 2 subfamily.</text>
</comment>
<dbReference type="EMBL" id="BAABJY010000001">
    <property type="protein sequence ID" value="GAA4853722.1"/>
    <property type="molecule type" value="Genomic_DNA"/>
</dbReference>
<dbReference type="PANTHER" id="PTHR43375:SF1">
    <property type="entry name" value="OROTIDINE 5'-PHOSPHATE DECARBOXYLASE"/>
    <property type="match status" value="1"/>
</dbReference>
<comment type="catalytic activity">
    <reaction evidence="6 7">
        <text>orotidine 5'-phosphate + H(+) = UMP + CO2</text>
        <dbReference type="Rhea" id="RHEA:11596"/>
        <dbReference type="ChEBI" id="CHEBI:15378"/>
        <dbReference type="ChEBI" id="CHEBI:16526"/>
        <dbReference type="ChEBI" id="CHEBI:57538"/>
        <dbReference type="ChEBI" id="CHEBI:57865"/>
        <dbReference type="EC" id="4.1.1.23"/>
    </reaction>
</comment>
<dbReference type="PROSITE" id="PS00156">
    <property type="entry name" value="OMPDECASE"/>
    <property type="match status" value="1"/>
</dbReference>
<dbReference type="PANTHER" id="PTHR43375">
    <property type="entry name" value="OROTIDINE 5'-PHOSPHATE DECARBOXYLASE"/>
    <property type="match status" value="1"/>
</dbReference>
<name>A0ABP9DQ02_9GAMM</name>
<dbReference type="SMART" id="SM00934">
    <property type="entry name" value="OMPdecase"/>
    <property type="match status" value="1"/>
</dbReference>
<organism evidence="9 10">
    <name type="scientific">Luteimonas vadosa</name>
    <dbReference type="NCBI Taxonomy" id="1165507"/>
    <lineage>
        <taxon>Bacteria</taxon>
        <taxon>Pseudomonadati</taxon>
        <taxon>Pseudomonadota</taxon>
        <taxon>Gammaproteobacteria</taxon>
        <taxon>Lysobacterales</taxon>
        <taxon>Lysobacteraceae</taxon>
        <taxon>Luteimonas</taxon>
    </lineage>
</organism>
<dbReference type="InterPro" id="IPR013785">
    <property type="entry name" value="Aldolase_TIM"/>
</dbReference>
<evidence type="ECO:0000313" key="9">
    <source>
        <dbReference type="EMBL" id="GAA4853722.1"/>
    </source>
</evidence>
<protein>
    <recommendedName>
        <fullName evidence="7">Orotidine 5'-phosphate decarboxylase</fullName>
        <ecNumber evidence="7">4.1.1.23</ecNumber>
    </recommendedName>
    <alternativeName>
        <fullName evidence="7">OMP decarboxylase</fullName>
        <shortName evidence="7">OMPDCase</shortName>
        <shortName evidence="7">OMPdecase</shortName>
    </alternativeName>
</protein>
<dbReference type="EC" id="4.1.1.23" evidence="7"/>
<evidence type="ECO:0000256" key="6">
    <source>
        <dbReference type="ARBA" id="ARBA00049157"/>
    </source>
</evidence>
<keyword evidence="4 7" id="KW-0665">Pyrimidine biosynthesis</keyword>
<dbReference type="Pfam" id="PF00215">
    <property type="entry name" value="OMPdecase"/>
    <property type="match status" value="1"/>
</dbReference>